<keyword evidence="2 6" id="KW-0808">Transferase</keyword>
<evidence type="ECO:0000259" key="7">
    <source>
        <dbReference type="Pfam" id="PF00551"/>
    </source>
</evidence>
<protein>
    <recommendedName>
        <fullName evidence="6">Phosphoribosylglycinamide formyltransferase</fullName>
        <ecNumber evidence="6">2.1.2.2</ecNumber>
    </recommendedName>
    <alternativeName>
        <fullName evidence="6">5'-phosphoribosylglycinamide transformylase</fullName>
    </alternativeName>
    <alternativeName>
        <fullName evidence="6">GAR transformylase</fullName>
        <shortName evidence="6">GART</shortName>
    </alternativeName>
</protein>
<comment type="similarity">
    <text evidence="4 6">Belongs to the GART family.</text>
</comment>
<dbReference type="NCBIfam" id="TIGR00639">
    <property type="entry name" value="PurN"/>
    <property type="match status" value="1"/>
</dbReference>
<dbReference type="PANTHER" id="PTHR43369:SF2">
    <property type="entry name" value="PHOSPHORIBOSYLGLYCINAMIDE FORMYLTRANSFERASE"/>
    <property type="match status" value="1"/>
</dbReference>
<dbReference type="CDD" id="cd08645">
    <property type="entry name" value="FMT_core_GART"/>
    <property type="match status" value="1"/>
</dbReference>
<dbReference type="Proteomes" id="UP000094769">
    <property type="component" value="Unassembled WGS sequence"/>
</dbReference>
<dbReference type="GO" id="GO:0004644">
    <property type="term" value="F:phosphoribosylglycinamide formyltransferase activity"/>
    <property type="evidence" value="ECO:0007669"/>
    <property type="project" value="UniProtKB-UniRule"/>
</dbReference>
<dbReference type="SUPFAM" id="SSF53328">
    <property type="entry name" value="Formyltransferase"/>
    <property type="match status" value="1"/>
</dbReference>
<keyword evidence="3 6" id="KW-0658">Purine biosynthesis</keyword>
<sequence>MSGVSKLPVVVLISGGGTNLQAIIDATLVDLPIEIRAVISNRPDVYGLQRAEQAGIETAILNHKEFTDRESYDRALMKLIDRYSPGLIALAGFMRILTNGFVRHYAGRMLNIHPSLLPKYTGLNTHQRALDAQDQLHGASVHFVTEELDGGPLVVQAQVAVMEDDDAESLAARVLRKEHQIYALAIRWFAEKRLSMDENGEVILNGKRLENPVVFTPLEPIG</sequence>
<evidence type="ECO:0000256" key="2">
    <source>
        <dbReference type="ARBA" id="ARBA00022679"/>
    </source>
</evidence>
<feature type="binding site" evidence="6">
    <location>
        <begin position="17"/>
        <end position="19"/>
    </location>
    <ligand>
        <name>N(1)-(5-phospho-beta-D-ribosyl)glycinamide</name>
        <dbReference type="ChEBI" id="CHEBI:143788"/>
    </ligand>
</feature>
<dbReference type="InterPro" id="IPR002376">
    <property type="entry name" value="Formyl_transf_N"/>
</dbReference>
<organism evidence="8 9">
    <name type="scientific">Candidatus Thiodiazotropha endolucinida</name>
    <dbReference type="NCBI Taxonomy" id="1655433"/>
    <lineage>
        <taxon>Bacteria</taxon>
        <taxon>Pseudomonadati</taxon>
        <taxon>Pseudomonadota</taxon>
        <taxon>Gammaproteobacteria</taxon>
        <taxon>Chromatiales</taxon>
        <taxon>Sedimenticolaceae</taxon>
        <taxon>Candidatus Thiodiazotropha</taxon>
    </lineage>
</organism>
<evidence type="ECO:0000313" key="9">
    <source>
        <dbReference type="Proteomes" id="UP000094769"/>
    </source>
</evidence>
<evidence type="ECO:0000256" key="4">
    <source>
        <dbReference type="ARBA" id="ARBA00038440"/>
    </source>
</evidence>
<name>A0A7Z0VMM5_9GAMM</name>
<evidence type="ECO:0000313" key="8">
    <source>
        <dbReference type="EMBL" id="ODJ88410.1"/>
    </source>
</evidence>
<gene>
    <name evidence="6 8" type="primary">purN</name>
    <name evidence="8" type="ORF">CODIS_14170</name>
</gene>
<evidence type="ECO:0000256" key="6">
    <source>
        <dbReference type="HAMAP-Rule" id="MF_01930"/>
    </source>
</evidence>
<evidence type="ECO:0000256" key="3">
    <source>
        <dbReference type="ARBA" id="ARBA00022755"/>
    </source>
</evidence>
<comment type="pathway">
    <text evidence="1 6">Purine metabolism; IMP biosynthesis via de novo pathway; N(2)-formyl-N(1)-(5-phospho-D-ribosyl)glycinamide from N(1)-(5-phospho-D-ribosyl)glycinamide (10-formyl THF route): step 1/1.</text>
</comment>
<dbReference type="HAMAP" id="MF_01930">
    <property type="entry name" value="PurN"/>
    <property type="match status" value="1"/>
</dbReference>
<evidence type="ECO:0000256" key="5">
    <source>
        <dbReference type="ARBA" id="ARBA00047664"/>
    </source>
</evidence>
<feature type="binding site" evidence="6">
    <location>
        <position position="111"/>
    </location>
    <ligand>
        <name>(6R)-10-formyltetrahydrofolate</name>
        <dbReference type="ChEBI" id="CHEBI:195366"/>
    </ligand>
</feature>
<evidence type="ECO:0000256" key="1">
    <source>
        <dbReference type="ARBA" id="ARBA00005054"/>
    </source>
</evidence>
<dbReference type="UniPathway" id="UPA00074">
    <property type="reaction ID" value="UER00126"/>
</dbReference>
<dbReference type="EMBL" id="MARB01000006">
    <property type="protein sequence ID" value="ODJ88410.1"/>
    <property type="molecule type" value="Genomic_DNA"/>
</dbReference>
<feature type="binding site" evidence="6">
    <location>
        <position position="69"/>
    </location>
    <ligand>
        <name>(6R)-10-formyltetrahydrofolate</name>
        <dbReference type="ChEBI" id="CHEBI:195366"/>
    </ligand>
</feature>
<dbReference type="GO" id="GO:0005829">
    <property type="term" value="C:cytosol"/>
    <property type="evidence" value="ECO:0007669"/>
    <property type="project" value="TreeGrafter"/>
</dbReference>
<comment type="caution">
    <text evidence="8">The sequence shown here is derived from an EMBL/GenBank/DDBJ whole genome shotgun (WGS) entry which is preliminary data.</text>
</comment>
<dbReference type="RefSeq" id="WP_069122708.1">
    <property type="nucleotide sequence ID" value="NZ_MARB01000006.1"/>
</dbReference>
<dbReference type="AlphaFoldDB" id="A0A7Z0VMM5"/>
<reference evidence="8 9" key="1">
    <citation type="submission" date="2016-06" db="EMBL/GenBank/DDBJ databases">
        <title>Genome sequence of endosymbiont of Candidatus Endolucinida thiodiazotropha.</title>
        <authorList>
            <person name="Poehlein A."/>
            <person name="Koenig S."/>
            <person name="Heiden S.E."/>
            <person name="Thuermer A."/>
            <person name="Voget S."/>
            <person name="Daniel R."/>
            <person name="Markert S."/>
            <person name="Gros O."/>
            <person name="Schweder T."/>
        </authorList>
    </citation>
    <scope>NUCLEOTIDE SEQUENCE [LARGE SCALE GENOMIC DNA]</scope>
    <source>
        <strain evidence="8 9">COS</strain>
    </source>
</reference>
<dbReference type="PANTHER" id="PTHR43369">
    <property type="entry name" value="PHOSPHORIBOSYLGLYCINAMIDE FORMYLTRANSFERASE"/>
    <property type="match status" value="1"/>
</dbReference>
<keyword evidence="9" id="KW-1185">Reference proteome</keyword>
<dbReference type="PROSITE" id="PS00373">
    <property type="entry name" value="GART"/>
    <property type="match status" value="1"/>
</dbReference>
<dbReference type="GO" id="GO:0006189">
    <property type="term" value="P:'de novo' IMP biosynthetic process"/>
    <property type="evidence" value="ECO:0007669"/>
    <property type="project" value="UniProtKB-UniRule"/>
</dbReference>
<dbReference type="InterPro" id="IPR001555">
    <property type="entry name" value="GART_AS"/>
</dbReference>
<feature type="binding site" evidence="6">
    <location>
        <begin position="94"/>
        <end position="97"/>
    </location>
    <ligand>
        <name>(6R)-10-formyltetrahydrofolate</name>
        <dbReference type="ChEBI" id="CHEBI:195366"/>
    </ligand>
</feature>
<comment type="catalytic activity">
    <reaction evidence="5 6">
        <text>N(1)-(5-phospho-beta-D-ribosyl)glycinamide + (6R)-10-formyltetrahydrofolate = N(2)-formyl-N(1)-(5-phospho-beta-D-ribosyl)glycinamide + (6S)-5,6,7,8-tetrahydrofolate + H(+)</text>
        <dbReference type="Rhea" id="RHEA:15053"/>
        <dbReference type="ChEBI" id="CHEBI:15378"/>
        <dbReference type="ChEBI" id="CHEBI:57453"/>
        <dbReference type="ChEBI" id="CHEBI:143788"/>
        <dbReference type="ChEBI" id="CHEBI:147286"/>
        <dbReference type="ChEBI" id="CHEBI:195366"/>
        <dbReference type="EC" id="2.1.2.2"/>
    </reaction>
</comment>
<dbReference type="InterPro" id="IPR004607">
    <property type="entry name" value="GART"/>
</dbReference>
<feature type="site" description="Raises pKa of active site His" evidence="6">
    <location>
        <position position="149"/>
    </location>
</feature>
<dbReference type="Gene3D" id="3.40.50.170">
    <property type="entry name" value="Formyl transferase, N-terminal domain"/>
    <property type="match status" value="1"/>
</dbReference>
<feature type="active site" description="Proton donor" evidence="6">
    <location>
        <position position="113"/>
    </location>
</feature>
<dbReference type="OrthoDB" id="9806170at2"/>
<dbReference type="Pfam" id="PF00551">
    <property type="entry name" value="Formyl_trans_N"/>
    <property type="match status" value="1"/>
</dbReference>
<comment type="function">
    <text evidence="6">Catalyzes the transfer of a formyl group from 10-formyltetrahydrofolate to 5-phospho-ribosyl-glycinamide (GAR), producing 5-phospho-ribosyl-N-formylglycinamide (FGAR) and tetrahydrofolate.</text>
</comment>
<proteinExistence type="inferred from homology"/>
<accession>A0A7Z0VMM5</accession>
<dbReference type="EC" id="2.1.2.2" evidence="6"/>
<feature type="domain" description="Formyl transferase N-terminal" evidence="7">
    <location>
        <begin position="9"/>
        <end position="186"/>
    </location>
</feature>
<dbReference type="InterPro" id="IPR036477">
    <property type="entry name" value="Formyl_transf_N_sf"/>
</dbReference>